<evidence type="ECO:0000256" key="3">
    <source>
        <dbReference type="SAM" id="SignalP"/>
    </source>
</evidence>
<feature type="transmembrane region" description="Helical" evidence="2">
    <location>
        <begin position="588"/>
        <end position="608"/>
    </location>
</feature>
<gene>
    <name evidence="5" type="ORF">ACJMK2_038746</name>
</gene>
<comment type="caution">
    <text evidence="5">The sequence shown here is derived from an EMBL/GenBank/DDBJ whole genome shotgun (WGS) entry which is preliminary data.</text>
</comment>
<feature type="signal peptide" evidence="3">
    <location>
        <begin position="1"/>
        <end position="23"/>
    </location>
</feature>
<dbReference type="PANTHER" id="PTHR11161">
    <property type="entry name" value="O-ACYLTRANSFERASE"/>
    <property type="match status" value="1"/>
</dbReference>
<feature type="transmembrane region" description="Helical" evidence="2">
    <location>
        <begin position="620"/>
        <end position="639"/>
    </location>
</feature>
<feature type="domain" description="Nose resistant-to-fluoxetine protein N-terminal" evidence="4">
    <location>
        <begin position="147"/>
        <end position="273"/>
    </location>
</feature>
<reference evidence="5 6" key="1">
    <citation type="submission" date="2024-11" db="EMBL/GenBank/DDBJ databases">
        <title>Chromosome-level genome assembly of the freshwater bivalve Anodonta woodiana.</title>
        <authorList>
            <person name="Chen X."/>
        </authorList>
    </citation>
    <scope>NUCLEOTIDE SEQUENCE [LARGE SCALE GENOMIC DNA]</scope>
    <source>
        <strain evidence="5">MN2024</strain>
        <tissue evidence="5">Gills</tissue>
    </source>
</reference>
<keyword evidence="2" id="KW-0812">Transmembrane</keyword>
<evidence type="ECO:0000256" key="1">
    <source>
        <dbReference type="SAM" id="MobiDB-lite"/>
    </source>
</evidence>
<feature type="transmembrane region" description="Helical" evidence="2">
    <location>
        <begin position="529"/>
        <end position="548"/>
    </location>
</feature>
<evidence type="ECO:0000259" key="4">
    <source>
        <dbReference type="SMART" id="SM00703"/>
    </source>
</evidence>
<sequence>MTFYTYAVGCMMFMMLLYKPVQSLDPNSSKQRSNRNDSIPQLPPIHNEINSSVHNVSAFPGFQQLFSPLGTGTAPLHLMSTMFQQLMGSMKNGTSPASRFATPVLEQILKSPQMAALFASPIGQQLQGILAEGGPGKYLTSAMSRLSTECQNDVQLLLGAISKGERWALKFLDAMGKPPSGILDGQFVWLGSYDECVETNTWTNGTQFGGQYCLADIPLTRIVSSVPGLSNKITIGVCVPDSCQLNGLELPVLCDIKENFTQNPSAIAITVSVLAIGIVIFIGTIYDLIRQLMTKTSKDSQVTEMDFLASQSEIDMNGCTTLPANSETNMDQPSSNKYDLMSGKSEKREPEIVGKLLLSFSIYTNGRKLLSTQQTSDSLTAVNGIRFLSMSWVMLGHTLSYTFYLQDFHVDRFQLKRCYFVMLYIISSVSHHVWTWIIGQLTPPYMIFLFFYSILYPYLGNGPFLSFASHREWDTCKESWWTNLLYVNNLVKTDKMCMGWSWYLANDMQFYILSPLILIPLFMSPAAGVIVSLIFLAATTVTPGIIAAQKHYGPLFPDLILYGLYNPDNKHVLNEPEMAAYSALSRTAWGFGVCWVVFACATGNGGPINTLMSWDPFVPLSRLTYCAYLVHPVIILYLYSTRRTIIYLAFPELVCTFLGYLVISYLVAFVTSFAFESPMMGLEKMRGRWIFNAQQKEGRFIGEQSFILKD</sequence>
<feature type="transmembrane region" description="Helical" evidence="2">
    <location>
        <begin position="646"/>
        <end position="675"/>
    </location>
</feature>
<feature type="transmembrane region" description="Helical" evidence="2">
    <location>
        <begin position="445"/>
        <end position="467"/>
    </location>
</feature>
<dbReference type="PANTHER" id="PTHR11161:SF0">
    <property type="entry name" value="O-ACYLTRANSFERASE LIKE PROTEIN"/>
    <property type="match status" value="1"/>
</dbReference>
<keyword evidence="3" id="KW-0732">Signal</keyword>
<dbReference type="SMART" id="SM00703">
    <property type="entry name" value="NRF"/>
    <property type="match status" value="1"/>
</dbReference>
<accession>A0ABD3W9Z4</accession>
<evidence type="ECO:0000313" key="6">
    <source>
        <dbReference type="Proteomes" id="UP001634394"/>
    </source>
</evidence>
<keyword evidence="2" id="KW-0472">Membrane</keyword>
<evidence type="ECO:0000256" key="2">
    <source>
        <dbReference type="SAM" id="Phobius"/>
    </source>
</evidence>
<feature type="transmembrane region" description="Helical" evidence="2">
    <location>
        <begin position="266"/>
        <end position="289"/>
    </location>
</feature>
<dbReference type="AlphaFoldDB" id="A0ABD3W9Z4"/>
<organism evidence="5 6">
    <name type="scientific">Sinanodonta woodiana</name>
    <name type="common">Chinese pond mussel</name>
    <name type="synonym">Anodonta woodiana</name>
    <dbReference type="NCBI Taxonomy" id="1069815"/>
    <lineage>
        <taxon>Eukaryota</taxon>
        <taxon>Metazoa</taxon>
        <taxon>Spiralia</taxon>
        <taxon>Lophotrochozoa</taxon>
        <taxon>Mollusca</taxon>
        <taxon>Bivalvia</taxon>
        <taxon>Autobranchia</taxon>
        <taxon>Heteroconchia</taxon>
        <taxon>Palaeoheterodonta</taxon>
        <taxon>Unionida</taxon>
        <taxon>Unionoidea</taxon>
        <taxon>Unionidae</taxon>
        <taxon>Unioninae</taxon>
        <taxon>Sinanodonta</taxon>
    </lineage>
</organism>
<feature type="transmembrane region" description="Helical" evidence="2">
    <location>
        <begin position="502"/>
        <end position="523"/>
    </location>
</feature>
<feature type="chain" id="PRO_5044792480" description="Nose resistant-to-fluoxetine protein N-terminal domain-containing protein" evidence="3">
    <location>
        <begin position="24"/>
        <end position="710"/>
    </location>
</feature>
<evidence type="ECO:0000313" key="5">
    <source>
        <dbReference type="EMBL" id="KAL3870702.1"/>
    </source>
</evidence>
<feature type="transmembrane region" description="Helical" evidence="2">
    <location>
        <begin position="418"/>
        <end position="439"/>
    </location>
</feature>
<protein>
    <recommendedName>
        <fullName evidence="4">Nose resistant-to-fluoxetine protein N-terminal domain-containing protein</fullName>
    </recommendedName>
</protein>
<dbReference type="Pfam" id="PF20146">
    <property type="entry name" value="NRF"/>
    <property type="match status" value="1"/>
</dbReference>
<dbReference type="Proteomes" id="UP001634394">
    <property type="component" value="Unassembled WGS sequence"/>
</dbReference>
<feature type="region of interest" description="Disordered" evidence="1">
    <location>
        <begin position="25"/>
        <end position="46"/>
    </location>
</feature>
<name>A0ABD3W9Z4_SINWO</name>
<dbReference type="InterPro" id="IPR052728">
    <property type="entry name" value="O2_lipid_transport_reg"/>
</dbReference>
<dbReference type="EMBL" id="JBJQND010000007">
    <property type="protein sequence ID" value="KAL3870702.1"/>
    <property type="molecule type" value="Genomic_DNA"/>
</dbReference>
<dbReference type="InterPro" id="IPR006621">
    <property type="entry name" value="Nose-resist-to-fluoxetine_N"/>
</dbReference>
<keyword evidence="6" id="KW-1185">Reference proteome</keyword>
<feature type="compositionally biased region" description="Polar residues" evidence="1">
    <location>
        <begin position="25"/>
        <end position="39"/>
    </location>
</feature>
<proteinExistence type="predicted"/>
<keyword evidence="2" id="KW-1133">Transmembrane helix</keyword>